<dbReference type="SMART" id="SM00597">
    <property type="entry name" value="ZnF_TTF"/>
    <property type="match status" value="1"/>
</dbReference>
<feature type="non-terminal residue" evidence="2">
    <location>
        <position position="101"/>
    </location>
</feature>
<gene>
    <name evidence="2" type="ORF">CFOL_v3_09933</name>
</gene>
<dbReference type="STRING" id="3775.A0A1Q3BF58"/>
<proteinExistence type="predicted"/>
<evidence type="ECO:0000313" key="2">
    <source>
        <dbReference type="EMBL" id="GAV66423.1"/>
    </source>
</evidence>
<evidence type="ECO:0000313" key="3">
    <source>
        <dbReference type="Proteomes" id="UP000187406"/>
    </source>
</evidence>
<evidence type="ECO:0000259" key="1">
    <source>
        <dbReference type="SMART" id="SM00597"/>
    </source>
</evidence>
<dbReference type="OrthoDB" id="1737196at2759"/>
<comment type="caution">
    <text evidence="2">The sequence shown here is derived from an EMBL/GenBank/DDBJ whole genome shotgun (WGS) entry which is preliminary data.</text>
</comment>
<organism evidence="2 3">
    <name type="scientific">Cephalotus follicularis</name>
    <name type="common">Albany pitcher plant</name>
    <dbReference type="NCBI Taxonomy" id="3775"/>
    <lineage>
        <taxon>Eukaryota</taxon>
        <taxon>Viridiplantae</taxon>
        <taxon>Streptophyta</taxon>
        <taxon>Embryophyta</taxon>
        <taxon>Tracheophyta</taxon>
        <taxon>Spermatophyta</taxon>
        <taxon>Magnoliopsida</taxon>
        <taxon>eudicotyledons</taxon>
        <taxon>Gunneridae</taxon>
        <taxon>Pentapetalae</taxon>
        <taxon>rosids</taxon>
        <taxon>fabids</taxon>
        <taxon>Oxalidales</taxon>
        <taxon>Cephalotaceae</taxon>
        <taxon>Cephalotus</taxon>
    </lineage>
</organism>
<keyword evidence="3" id="KW-1185">Reference proteome</keyword>
<name>A0A1Q3BF58_CEPFO</name>
<sequence>RFQVSWFKLFTWLEYSPSKDATYCFPCYLFTSKPSECPEANAFIAEGFRTWRKVTGGKDCAFLTHVGKTPNSPHNIAIKCCENLKNQSRHIDTVIEKQTTQ</sequence>
<dbReference type="InterPro" id="IPR006580">
    <property type="entry name" value="Znf_TTF"/>
</dbReference>
<feature type="non-terminal residue" evidence="2">
    <location>
        <position position="1"/>
    </location>
</feature>
<accession>A0A1Q3BF58</accession>
<protein>
    <submittedName>
        <fullName evidence="2">DUF4371 domain-containing protein</fullName>
    </submittedName>
</protein>
<dbReference type="Proteomes" id="UP000187406">
    <property type="component" value="Unassembled WGS sequence"/>
</dbReference>
<dbReference type="EMBL" id="BDDD01000477">
    <property type="protein sequence ID" value="GAV66423.1"/>
    <property type="molecule type" value="Genomic_DNA"/>
</dbReference>
<reference evidence="3" key="1">
    <citation type="submission" date="2016-04" db="EMBL/GenBank/DDBJ databases">
        <title>Cephalotus genome sequencing.</title>
        <authorList>
            <person name="Fukushima K."/>
            <person name="Hasebe M."/>
            <person name="Fang X."/>
        </authorList>
    </citation>
    <scope>NUCLEOTIDE SEQUENCE [LARGE SCALE GENOMIC DNA]</scope>
    <source>
        <strain evidence="3">cv. St1</strain>
    </source>
</reference>
<dbReference type="InParanoid" id="A0A1Q3BF58"/>
<dbReference type="AlphaFoldDB" id="A0A1Q3BF58"/>
<feature type="domain" description="TTF-type" evidence="1">
    <location>
        <begin position="1"/>
        <end position="97"/>
    </location>
</feature>